<dbReference type="InterPro" id="IPR003599">
    <property type="entry name" value="Ig_sub"/>
</dbReference>
<keyword evidence="4" id="KW-1133">Transmembrane helix</keyword>
<feature type="domain" description="Ig-like" evidence="5">
    <location>
        <begin position="302"/>
        <end position="389"/>
    </location>
</feature>
<dbReference type="SMART" id="SM00409">
    <property type="entry name" value="IG"/>
    <property type="match status" value="7"/>
</dbReference>
<dbReference type="PANTHER" id="PTHR13817:SF180">
    <property type="entry name" value="IMMUNOGLOBULIN-LIKE AND FIBRONECTIN TYPE III DOMAIN-CONTAINING 1, TANDEM DUPLICATE 3-RELATED"/>
    <property type="match status" value="1"/>
</dbReference>
<dbReference type="FunFam" id="2.60.40.10:FF:000060">
    <property type="entry name" value="Myosin-binding protein C, slow type"/>
    <property type="match status" value="1"/>
</dbReference>
<protein>
    <recommendedName>
        <fullName evidence="9">Immunoglobulin like and fibronectin type III domain containing 1, tandem duplicate 2</fullName>
    </recommendedName>
</protein>
<name>A0A3B4DRC8_PYGNA</name>
<dbReference type="SMART" id="SM00408">
    <property type="entry name" value="IGc2"/>
    <property type="match status" value="5"/>
</dbReference>
<feature type="domain" description="Fibronectin type-III" evidence="6">
    <location>
        <begin position="638"/>
        <end position="734"/>
    </location>
</feature>
<feature type="coiled-coil region" evidence="3">
    <location>
        <begin position="183"/>
        <end position="217"/>
    </location>
</feature>
<feature type="domain" description="Ig-like" evidence="5">
    <location>
        <begin position="448"/>
        <end position="533"/>
    </location>
</feature>
<dbReference type="GO" id="GO:0045214">
    <property type="term" value="P:sarcomere organization"/>
    <property type="evidence" value="ECO:0007669"/>
    <property type="project" value="TreeGrafter"/>
</dbReference>
<dbReference type="InterPro" id="IPR050964">
    <property type="entry name" value="Striated_Muscle_Regulatory"/>
</dbReference>
<dbReference type="Gene3D" id="2.60.40.10">
    <property type="entry name" value="Immunoglobulins"/>
    <property type="match status" value="10"/>
</dbReference>
<dbReference type="Proteomes" id="UP001501920">
    <property type="component" value="Chromosome 26"/>
</dbReference>
<dbReference type="InterPro" id="IPR013783">
    <property type="entry name" value="Ig-like_fold"/>
</dbReference>
<dbReference type="InterPro" id="IPR007110">
    <property type="entry name" value="Ig-like_dom"/>
</dbReference>
<dbReference type="PROSITE" id="PS50835">
    <property type="entry name" value="IG_LIKE"/>
    <property type="match status" value="5"/>
</dbReference>
<evidence type="ECO:0000259" key="5">
    <source>
        <dbReference type="PROSITE" id="PS50835"/>
    </source>
</evidence>
<reference evidence="7" key="2">
    <citation type="submission" date="2025-08" db="UniProtKB">
        <authorList>
            <consortium name="Ensembl"/>
        </authorList>
    </citation>
    <scope>IDENTIFICATION</scope>
</reference>
<dbReference type="InterPro" id="IPR036179">
    <property type="entry name" value="Ig-like_dom_sf"/>
</dbReference>
<dbReference type="FunFam" id="2.60.40.10:FF:002294">
    <property type="entry name" value="Immunoglobulin-like and fibronectin type III domain-containing 1, tandem duplicate 3"/>
    <property type="match status" value="1"/>
</dbReference>
<keyword evidence="8" id="KW-1185">Reference proteome</keyword>
<evidence type="ECO:0008006" key="9">
    <source>
        <dbReference type="Google" id="ProtNLM"/>
    </source>
</evidence>
<dbReference type="InterPro" id="IPR003961">
    <property type="entry name" value="FN3_dom"/>
</dbReference>
<keyword evidence="4" id="KW-0472">Membrane</keyword>
<evidence type="ECO:0000313" key="7">
    <source>
        <dbReference type="Ensembl" id="ENSPNAP00000025651.1"/>
    </source>
</evidence>
<evidence type="ECO:0000256" key="4">
    <source>
        <dbReference type="SAM" id="Phobius"/>
    </source>
</evidence>
<dbReference type="SMART" id="SM00060">
    <property type="entry name" value="FN3"/>
    <property type="match status" value="3"/>
</dbReference>
<dbReference type="Pfam" id="PF07679">
    <property type="entry name" value="I-set"/>
    <property type="match status" value="6"/>
</dbReference>
<sequence>HITKNTYITDKTMAIKKRSRVPGVMITQYVENLPPGKTTPDFTRKPTAMTAQEGKKAFFKAVVTGEPAPTVTWARNKGETSDPEKYKTRYDEKTGEYILEVLNVTVDHADTYKCFATNPFGRAVSTATLNVIEVGFKKKKPGIIVKKRKEKPKKEGEIDPKFWEVLLSAQKKDYERICREFGITNYRWMLKKLNSMKKEQEEEQAKVVENVENLKQIEVKTSGNAEFEIDMKVKDPNSKVFLYKDGEMLDYGDGTDKSSKHNMKKAGDKYTFSVNNVGPEDAGLYQVDVDDVNIFSTGLEIPDVEFDGMLKDVKVIEGQDATFECVLSGPVTKITWCANDASVEAGDKYNITVSEDMLTHRLVVKNCQPEDKGIYTAIAGIKLSKASLNVKGGIMQYALFCIKNTYKYIMLYISDILLYMVYYFCCLKFWITRIKHVFIFPLHFCPEPGVHFLSGLSDSTANIGESAELTCKLSSKDCVGIWYKDGKKLESIDGITIVKDGATHRLIIKNCKEENTGTYKFEADGRKSEAMLRIEDPPKINADALGKFSEPIIIKAGENAIFKLPFSGKEPMKVQWFKDEEELLHGPNAKIESSSTHSRLFLTKCQRKDTGEVKIKIKNEFAAIEATSKLIVLDKPAPPQGPVEVVESSLSAIEFKWRPPKDDGGCPVTNYYLERQQLGRNTWTKIGDIPGQPTYRDTDIDRGRKYSYRIRAKNSEGISGLMETDDIAAGTLAFPGQPACPKVVSAFKDCINLSWLTPSNTGGGSIIGYNVEKRKKGSNLWSQVNPPDEPIREKKYAVKDVMEGGEYEFRVVAINTCGPGEPSGPSDCVFARDPQIKPKFTDRKMKSFIVVKAGNTVRVNIRFEASPLPDITWLKDGVPVAKHVTITNSDKGSQLLIPSSEHSDTGIYTIVVKNMVGQDTFNVEIRVTDEPMPPGPVQLVQNVEGTVTLMWTPSPDEKRDDRLHYMVLKRDSVKRTWRTVADHLFNHKFTAVNIMQGREYNFRVFAKNDMGLSEPSESPVWGTIKKKVNLPEPKILDFRSAPKFIVPLKLHAAPKGYECYMSCAVSGDPTPHVTWYRNNVSLNTNTNYYITNTCGVCSMLILMVGPKDTGEYRVVAENPLGKAECSTQLTVRGVCLHYSGT</sequence>
<dbReference type="InterPro" id="IPR003598">
    <property type="entry name" value="Ig_sub2"/>
</dbReference>
<dbReference type="PROSITE" id="PS50853">
    <property type="entry name" value="FN3"/>
    <property type="match status" value="3"/>
</dbReference>
<feature type="domain" description="Ig-like" evidence="5">
    <location>
        <begin position="838"/>
        <end position="928"/>
    </location>
</feature>
<feature type="domain" description="Fibronectin type-III" evidence="6">
    <location>
        <begin position="737"/>
        <end position="834"/>
    </location>
</feature>
<dbReference type="FunFam" id="2.60.40.10:FF:001232">
    <property type="entry name" value="Immunoglobulin-like and fibronectin type III domain-containing 1"/>
    <property type="match status" value="1"/>
</dbReference>
<proteinExistence type="predicted"/>
<evidence type="ECO:0000256" key="3">
    <source>
        <dbReference type="SAM" id="Coils"/>
    </source>
</evidence>
<dbReference type="FunFam" id="2.60.40.10:FF:000031">
    <property type="entry name" value="Myosin-binding protein C, slow type"/>
    <property type="match status" value="1"/>
</dbReference>
<evidence type="ECO:0000256" key="2">
    <source>
        <dbReference type="ARBA" id="ARBA00023319"/>
    </source>
</evidence>
<reference evidence="7 8" key="1">
    <citation type="submission" date="2020-10" db="EMBL/GenBank/DDBJ databases">
        <title>Pygocentrus nattereri (red-bellied piranha) genome, fPygNat1, primary haplotype.</title>
        <authorList>
            <person name="Myers G."/>
            <person name="Meyer A."/>
            <person name="Karagic N."/>
            <person name="Pippel M."/>
            <person name="Winkler S."/>
            <person name="Tracey A."/>
            <person name="Wood J."/>
            <person name="Formenti G."/>
            <person name="Howe K."/>
            <person name="Fedrigo O."/>
            <person name="Jarvis E.D."/>
        </authorList>
    </citation>
    <scope>NUCLEOTIDE SEQUENCE [LARGE SCALE GENOMIC DNA]</scope>
</reference>
<keyword evidence="4" id="KW-0812">Transmembrane</keyword>
<keyword evidence="2" id="KW-0393">Immunoglobulin domain</keyword>
<dbReference type="Ensembl" id="ENSPNAT00000007077.2">
    <property type="protein sequence ID" value="ENSPNAP00000025651.1"/>
    <property type="gene ID" value="ENSPNAG00000011086.2"/>
</dbReference>
<dbReference type="GO" id="GO:0031430">
    <property type="term" value="C:M band"/>
    <property type="evidence" value="ECO:0007669"/>
    <property type="project" value="TreeGrafter"/>
</dbReference>
<keyword evidence="1" id="KW-0677">Repeat</keyword>
<organism evidence="7 8">
    <name type="scientific">Pygocentrus nattereri</name>
    <name type="common">Red-bellied piranha</name>
    <dbReference type="NCBI Taxonomy" id="42514"/>
    <lineage>
        <taxon>Eukaryota</taxon>
        <taxon>Metazoa</taxon>
        <taxon>Chordata</taxon>
        <taxon>Craniata</taxon>
        <taxon>Vertebrata</taxon>
        <taxon>Euteleostomi</taxon>
        <taxon>Actinopterygii</taxon>
        <taxon>Neopterygii</taxon>
        <taxon>Teleostei</taxon>
        <taxon>Ostariophysi</taxon>
        <taxon>Characiformes</taxon>
        <taxon>Characoidei</taxon>
        <taxon>Pygocentrus</taxon>
    </lineage>
</organism>
<dbReference type="CDD" id="cd00063">
    <property type="entry name" value="FN3"/>
    <property type="match status" value="3"/>
</dbReference>
<dbReference type="FunFam" id="2.60.40.10:FF:001097">
    <property type="entry name" value="Immunoglobulin-like and fibronectin type III domain-containing protein 1"/>
    <property type="match status" value="1"/>
</dbReference>
<dbReference type="FunFam" id="2.60.40.10:FF:000084">
    <property type="entry name" value="Myosin binding protein C, slow type"/>
    <property type="match status" value="1"/>
</dbReference>
<dbReference type="InterPro" id="IPR040849">
    <property type="entry name" value="MyBP-C_THB"/>
</dbReference>
<dbReference type="FunFam" id="2.60.40.10:FF:001066">
    <property type="entry name" value="Obscurin-like protein 1 isoform 3"/>
    <property type="match status" value="1"/>
</dbReference>
<dbReference type="InterPro" id="IPR013098">
    <property type="entry name" value="Ig_I-set"/>
</dbReference>
<dbReference type="Pfam" id="PF00041">
    <property type="entry name" value="fn3"/>
    <property type="match status" value="3"/>
</dbReference>
<feature type="domain" description="Fibronectin type-III" evidence="6">
    <location>
        <begin position="933"/>
        <end position="1027"/>
    </location>
</feature>
<feature type="transmembrane region" description="Helical" evidence="4">
    <location>
        <begin position="409"/>
        <end position="431"/>
    </location>
</feature>
<dbReference type="Pfam" id="PF18362">
    <property type="entry name" value="THB"/>
    <property type="match status" value="1"/>
</dbReference>
<dbReference type="AlphaFoldDB" id="A0A3B4DRC8"/>
<evidence type="ECO:0000259" key="6">
    <source>
        <dbReference type="PROSITE" id="PS50853"/>
    </source>
</evidence>
<evidence type="ECO:0000313" key="8">
    <source>
        <dbReference type="Proteomes" id="UP001501920"/>
    </source>
</evidence>
<dbReference type="FunFam" id="2.60.40.10:FF:001401">
    <property type="entry name" value="immunoglobulin-like and fibronectin type III domain-containing protein 1"/>
    <property type="match status" value="1"/>
</dbReference>
<dbReference type="SUPFAM" id="SSF49265">
    <property type="entry name" value="Fibronectin type III"/>
    <property type="match status" value="2"/>
</dbReference>
<dbReference type="PANTHER" id="PTHR13817">
    <property type="entry name" value="TITIN"/>
    <property type="match status" value="1"/>
</dbReference>
<reference evidence="7" key="3">
    <citation type="submission" date="2025-09" db="UniProtKB">
        <authorList>
            <consortium name="Ensembl"/>
        </authorList>
    </citation>
    <scope>IDENTIFICATION</scope>
</reference>
<dbReference type="InterPro" id="IPR036116">
    <property type="entry name" value="FN3_sf"/>
</dbReference>
<feature type="domain" description="Ig-like" evidence="5">
    <location>
        <begin position="1042"/>
        <end position="1132"/>
    </location>
</feature>
<dbReference type="SUPFAM" id="SSF48726">
    <property type="entry name" value="Immunoglobulin"/>
    <property type="match status" value="7"/>
</dbReference>
<evidence type="ECO:0000256" key="1">
    <source>
        <dbReference type="ARBA" id="ARBA00022737"/>
    </source>
</evidence>
<feature type="domain" description="Ig-like" evidence="5">
    <location>
        <begin position="40"/>
        <end position="130"/>
    </location>
</feature>
<dbReference type="FunFam" id="2.60.40.10:FF:001231">
    <property type="entry name" value="Immunoglobulin-like and fibronectin type III domain containing 1"/>
    <property type="match status" value="1"/>
</dbReference>
<dbReference type="PRINTS" id="PR00014">
    <property type="entry name" value="FNTYPEIII"/>
</dbReference>
<accession>A0A3B4DRC8</accession>
<dbReference type="GeneTree" id="ENSGT00940000160123"/>
<keyword evidence="3" id="KW-0175">Coiled coil</keyword>